<dbReference type="AlphaFoldDB" id="A0A7S8CDB8"/>
<proteinExistence type="predicted"/>
<keyword evidence="1" id="KW-0472">Membrane</keyword>
<dbReference type="RefSeq" id="WP_239672569.1">
    <property type="nucleotide sequence ID" value="NZ_CP049742.1"/>
</dbReference>
<keyword evidence="1" id="KW-1133">Transmembrane helix</keyword>
<feature type="transmembrane region" description="Helical" evidence="1">
    <location>
        <begin position="128"/>
        <end position="152"/>
    </location>
</feature>
<feature type="transmembrane region" description="Helical" evidence="1">
    <location>
        <begin position="72"/>
        <end position="91"/>
    </location>
</feature>
<feature type="transmembrane region" description="Helical" evidence="1">
    <location>
        <begin position="103"/>
        <end position="122"/>
    </location>
</feature>
<keyword evidence="3" id="KW-1185">Reference proteome</keyword>
<evidence type="ECO:0000313" key="2">
    <source>
        <dbReference type="EMBL" id="QPC47889.1"/>
    </source>
</evidence>
<sequence>MNLSITFFVILILSILLFFTFFSMRRWFKPIEIFLLFLFTSYLCQHLFYTLSSPYDRLRVVEDHLPFWTVRLQYGVVFAITLLWLMVIYRLNWTLFRKLTATFAWILFWVIVEKTFLILGVLESQSISWYPSLDMFFSMLVILLTLFFTNLLQQVLRKERII</sequence>
<dbReference type="EMBL" id="CP049742">
    <property type="protein sequence ID" value="QPC47889.1"/>
    <property type="molecule type" value="Genomic_DNA"/>
</dbReference>
<evidence type="ECO:0000313" key="3">
    <source>
        <dbReference type="Proteomes" id="UP000593626"/>
    </source>
</evidence>
<feature type="transmembrane region" description="Helical" evidence="1">
    <location>
        <begin position="6"/>
        <end position="24"/>
    </location>
</feature>
<reference evidence="2 3" key="1">
    <citation type="submission" date="2019-07" db="EMBL/GenBank/DDBJ databases">
        <title>Genome sequence of 2 isolates from Red Sea Mangroves.</title>
        <authorList>
            <person name="Sefrji F."/>
            <person name="Michoud G."/>
            <person name="Merlino G."/>
            <person name="Daffonchio D."/>
        </authorList>
    </citation>
    <scope>NUCLEOTIDE SEQUENCE [LARGE SCALE GENOMIC DNA]</scope>
    <source>
        <strain evidence="2 3">R1DC41</strain>
    </source>
</reference>
<keyword evidence="1" id="KW-0812">Transmembrane</keyword>
<organism evidence="2 3">
    <name type="scientific">Mangrovibacillus cuniculi</name>
    <dbReference type="NCBI Taxonomy" id="2593652"/>
    <lineage>
        <taxon>Bacteria</taxon>
        <taxon>Bacillati</taxon>
        <taxon>Bacillota</taxon>
        <taxon>Bacilli</taxon>
        <taxon>Bacillales</taxon>
        <taxon>Bacillaceae</taxon>
        <taxon>Mangrovibacillus</taxon>
    </lineage>
</organism>
<feature type="transmembrane region" description="Helical" evidence="1">
    <location>
        <begin position="31"/>
        <end position="52"/>
    </location>
</feature>
<dbReference type="Proteomes" id="UP000593626">
    <property type="component" value="Chromosome"/>
</dbReference>
<accession>A0A7S8CDB8</accession>
<dbReference type="KEGG" id="mcui:G8O30_13425"/>
<gene>
    <name evidence="2" type="ORF">G8O30_13425</name>
</gene>
<name>A0A7S8CDB8_9BACI</name>
<evidence type="ECO:0000256" key="1">
    <source>
        <dbReference type="SAM" id="Phobius"/>
    </source>
</evidence>
<protein>
    <submittedName>
        <fullName evidence="2">Uncharacterized protein</fullName>
    </submittedName>
</protein>